<evidence type="ECO:0000313" key="9">
    <source>
        <dbReference type="Proteomes" id="UP000247498"/>
    </source>
</evidence>
<dbReference type="PANTHER" id="PTHR11042">
    <property type="entry name" value="EUKARYOTIC TRANSLATION INITIATION FACTOR 2-ALPHA KINASE EIF2-ALPHA KINASE -RELATED"/>
    <property type="match status" value="1"/>
</dbReference>
<dbReference type="InterPro" id="IPR017441">
    <property type="entry name" value="Protein_kinase_ATP_BS"/>
</dbReference>
<dbReference type="AlphaFoldDB" id="A0A2V0NNQ1"/>
<dbReference type="GO" id="GO:0005737">
    <property type="term" value="C:cytoplasm"/>
    <property type="evidence" value="ECO:0007669"/>
    <property type="project" value="TreeGrafter"/>
</dbReference>
<accession>A0A2V0NNQ1</accession>
<evidence type="ECO:0000256" key="4">
    <source>
        <dbReference type="ARBA" id="ARBA00022840"/>
    </source>
</evidence>
<evidence type="ECO:0000256" key="6">
    <source>
        <dbReference type="SAM" id="MobiDB-lite"/>
    </source>
</evidence>
<dbReference type="Gene3D" id="3.30.200.20">
    <property type="entry name" value="Phosphorylase Kinase, domain 1"/>
    <property type="match status" value="1"/>
</dbReference>
<dbReference type="GO" id="GO:0004713">
    <property type="term" value="F:protein tyrosine kinase activity"/>
    <property type="evidence" value="ECO:0007669"/>
    <property type="project" value="TreeGrafter"/>
</dbReference>
<feature type="region of interest" description="Disordered" evidence="6">
    <location>
        <begin position="40"/>
        <end position="72"/>
    </location>
</feature>
<evidence type="ECO:0000256" key="1">
    <source>
        <dbReference type="ARBA" id="ARBA00022679"/>
    </source>
</evidence>
<dbReference type="GO" id="GO:0005524">
    <property type="term" value="F:ATP binding"/>
    <property type="evidence" value="ECO:0007669"/>
    <property type="project" value="UniProtKB-UniRule"/>
</dbReference>
<dbReference type="InParanoid" id="A0A2V0NNQ1"/>
<evidence type="ECO:0000313" key="8">
    <source>
        <dbReference type="EMBL" id="GBF88132.1"/>
    </source>
</evidence>
<keyword evidence="9" id="KW-1185">Reference proteome</keyword>
<sequence>MNVEASQDGSQRGQLLFRRTSAACNMLSDKLQHVRIHSEGSTSQLCAPPPPPGAAAAGAMSQDGGPQLQRDPSILSQQPSQQLLMRGLTIDTTRYPSQSDMACTPDYATPVEQQFHVDYDIGAACQNEDQESRSPAKSPVRHIKRPRHAAGAWPGLEERESEVNSQPSQSQSSGRSQGDGPSTSSKQQTQSGCTFSLPPVAVPPRNKSRFARPHSPATFKNPFLTGGDPDQQHCINSSMPKQLPLVSSLHIKFKVHKEIGSGSFSRVVRATHRLSGLDYAIKRCRDALRRDSDRNRWLQEVQAHAAVGAHPNVVQYFDAWAEPDMEGDMMYIQLELCQESLGSMVATTKDPWRELELIGLMKQMASALAHIHAKGMVHLDVKPDNIYSGLDGAYKLGDFGMATLKHGHWHVEEGDARYLSGELLQGRTSALDKADIFALGASLYELASGSELPKSGPVYQRLRQGKITMLPTFTTQFLNVIKTLMHEDPAQRPSAEAILKLPLCCKAQLPMASVRRTSV</sequence>
<feature type="compositionally biased region" description="Low complexity" evidence="6">
    <location>
        <begin position="165"/>
        <end position="182"/>
    </location>
</feature>
<comment type="caution">
    <text evidence="8">The sequence shown here is derived from an EMBL/GenBank/DDBJ whole genome shotgun (WGS) entry which is preliminary data.</text>
</comment>
<gene>
    <name evidence="8" type="ORF">Rsub_00844</name>
</gene>
<keyword evidence="2 5" id="KW-0547">Nucleotide-binding</keyword>
<keyword evidence="4 5" id="KW-0067">ATP-binding</keyword>
<dbReference type="Gene3D" id="1.10.510.10">
    <property type="entry name" value="Transferase(Phosphotransferase) domain 1"/>
    <property type="match status" value="1"/>
</dbReference>
<dbReference type="EMBL" id="BDRX01000003">
    <property type="protein sequence ID" value="GBF88132.1"/>
    <property type="molecule type" value="Genomic_DNA"/>
</dbReference>
<dbReference type="STRING" id="307507.A0A2V0NNQ1"/>
<organism evidence="8 9">
    <name type="scientific">Raphidocelis subcapitata</name>
    <dbReference type="NCBI Taxonomy" id="307507"/>
    <lineage>
        <taxon>Eukaryota</taxon>
        <taxon>Viridiplantae</taxon>
        <taxon>Chlorophyta</taxon>
        <taxon>core chlorophytes</taxon>
        <taxon>Chlorophyceae</taxon>
        <taxon>CS clade</taxon>
        <taxon>Sphaeropleales</taxon>
        <taxon>Selenastraceae</taxon>
        <taxon>Raphidocelis</taxon>
    </lineage>
</organism>
<feature type="region of interest" description="Disordered" evidence="6">
    <location>
        <begin position="126"/>
        <end position="228"/>
    </location>
</feature>
<protein>
    <submittedName>
        <fullName evidence="8">Wee1 kinase</fullName>
    </submittedName>
</protein>
<dbReference type="InterPro" id="IPR011009">
    <property type="entry name" value="Kinase-like_dom_sf"/>
</dbReference>
<proteinExistence type="predicted"/>
<dbReference type="InterPro" id="IPR000719">
    <property type="entry name" value="Prot_kinase_dom"/>
</dbReference>
<dbReference type="SUPFAM" id="SSF56112">
    <property type="entry name" value="Protein kinase-like (PK-like)"/>
    <property type="match status" value="1"/>
</dbReference>
<reference evidence="8 9" key="1">
    <citation type="journal article" date="2018" name="Sci. Rep.">
        <title>Raphidocelis subcapitata (=Pseudokirchneriella subcapitata) provides an insight into genome evolution and environmental adaptations in the Sphaeropleales.</title>
        <authorList>
            <person name="Suzuki S."/>
            <person name="Yamaguchi H."/>
            <person name="Nakajima N."/>
            <person name="Kawachi M."/>
        </authorList>
    </citation>
    <scope>NUCLEOTIDE SEQUENCE [LARGE SCALE GENOMIC DNA]</scope>
    <source>
        <strain evidence="8 9">NIES-35</strain>
    </source>
</reference>
<feature type="domain" description="Protein kinase" evidence="7">
    <location>
        <begin position="253"/>
        <end position="504"/>
    </location>
</feature>
<evidence type="ECO:0000256" key="2">
    <source>
        <dbReference type="ARBA" id="ARBA00022741"/>
    </source>
</evidence>
<dbReference type="SMART" id="SM00220">
    <property type="entry name" value="S_TKc"/>
    <property type="match status" value="1"/>
</dbReference>
<keyword evidence="3 8" id="KW-0418">Kinase</keyword>
<dbReference type="Pfam" id="PF00069">
    <property type="entry name" value="Pkinase"/>
    <property type="match status" value="1"/>
</dbReference>
<keyword evidence="1" id="KW-0808">Transferase</keyword>
<dbReference type="GO" id="GO:0005634">
    <property type="term" value="C:nucleus"/>
    <property type="evidence" value="ECO:0007669"/>
    <property type="project" value="TreeGrafter"/>
</dbReference>
<evidence type="ECO:0000259" key="7">
    <source>
        <dbReference type="PROSITE" id="PS50011"/>
    </source>
</evidence>
<dbReference type="InterPro" id="IPR050339">
    <property type="entry name" value="CC_SR_Kinase"/>
</dbReference>
<dbReference type="PANTHER" id="PTHR11042:SF185">
    <property type="entry name" value="WEE1-LIKE PROTEIN KINASE"/>
    <property type="match status" value="1"/>
</dbReference>
<feature type="binding site" evidence="5">
    <location>
        <position position="282"/>
    </location>
    <ligand>
        <name>ATP</name>
        <dbReference type="ChEBI" id="CHEBI:30616"/>
    </ligand>
</feature>
<dbReference type="OrthoDB" id="1335080at2759"/>
<dbReference type="PROSITE" id="PS00107">
    <property type="entry name" value="PROTEIN_KINASE_ATP"/>
    <property type="match status" value="1"/>
</dbReference>
<name>A0A2V0NNQ1_9CHLO</name>
<feature type="compositionally biased region" description="Polar residues" evidence="6">
    <location>
        <begin position="183"/>
        <end position="194"/>
    </location>
</feature>
<evidence type="ECO:0000256" key="3">
    <source>
        <dbReference type="ARBA" id="ARBA00022777"/>
    </source>
</evidence>
<dbReference type="FunCoup" id="A0A2V0NNQ1">
    <property type="interactions" value="385"/>
</dbReference>
<evidence type="ECO:0000256" key="5">
    <source>
        <dbReference type="PROSITE-ProRule" id="PRU10141"/>
    </source>
</evidence>
<dbReference type="PROSITE" id="PS50011">
    <property type="entry name" value="PROTEIN_KINASE_DOM"/>
    <property type="match status" value="1"/>
</dbReference>
<feature type="compositionally biased region" description="Basic residues" evidence="6">
    <location>
        <begin position="139"/>
        <end position="148"/>
    </location>
</feature>
<dbReference type="Proteomes" id="UP000247498">
    <property type="component" value="Unassembled WGS sequence"/>
</dbReference>